<dbReference type="PROSITE" id="PS00640">
    <property type="entry name" value="THIOL_PROTEASE_ASN"/>
    <property type="match status" value="1"/>
</dbReference>
<dbReference type="Gene3D" id="3.90.70.10">
    <property type="entry name" value="Cysteine proteinases"/>
    <property type="match status" value="1"/>
</dbReference>
<feature type="signal peptide" evidence="3">
    <location>
        <begin position="1"/>
        <end position="20"/>
    </location>
</feature>
<evidence type="ECO:0000256" key="2">
    <source>
        <dbReference type="ARBA" id="ARBA00023157"/>
    </source>
</evidence>
<keyword evidence="2" id="KW-1015">Disulfide bond</keyword>
<dbReference type="GO" id="GO:0008234">
    <property type="term" value="F:cysteine-type peptidase activity"/>
    <property type="evidence" value="ECO:0007669"/>
    <property type="project" value="InterPro"/>
</dbReference>
<dbReference type="InterPro" id="IPR025661">
    <property type="entry name" value="Pept_asp_AS"/>
</dbReference>
<dbReference type="InterPro" id="IPR000169">
    <property type="entry name" value="Pept_cys_AS"/>
</dbReference>
<dbReference type="InterPro" id="IPR025660">
    <property type="entry name" value="Pept_his_AS"/>
</dbReference>
<protein>
    <recommendedName>
        <fullName evidence="7">Cysteine proteinase</fullName>
    </recommendedName>
</protein>
<dbReference type="Pfam" id="PF08246">
    <property type="entry name" value="Inhibitor_I29"/>
    <property type="match status" value="1"/>
</dbReference>
<feature type="domain" description="Cathepsin propeptide inhibitor" evidence="5">
    <location>
        <begin position="43"/>
        <end position="100"/>
    </location>
</feature>
<organism evidence="6">
    <name type="scientific">Picea sitchensis</name>
    <name type="common">Sitka spruce</name>
    <name type="synonym">Pinus sitchensis</name>
    <dbReference type="NCBI Taxonomy" id="3332"/>
    <lineage>
        <taxon>Eukaryota</taxon>
        <taxon>Viridiplantae</taxon>
        <taxon>Streptophyta</taxon>
        <taxon>Embryophyta</taxon>
        <taxon>Tracheophyta</taxon>
        <taxon>Spermatophyta</taxon>
        <taxon>Pinopsida</taxon>
        <taxon>Pinidae</taxon>
        <taxon>Conifers I</taxon>
        <taxon>Pinales</taxon>
        <taxon>Pinaceae</taxon>
        <taxon>Picea</taxon>
    </lineage>
</organism>
<evidence type="ECO:0000256" key="1">
    <source>
        <dbReference type="ARBA" id="ARBA00008455"/>
    </source>
</evidence>
<dbReference type="MEROPS" id="C01.A13"/>
<sequence>MANPLHLLLISATIICLVSAAKAVQHSYEVGDINSGNGLVRLFDRWLGRHGKLYGSHEEKARRLQIFRTNLQYIHAHNKNSNSSFRLGLNKFADLTNEEFKTRYFGKNSKQWRDRRRTELEGAELRPVLKQTVGSQSSSCSIASSLDWRKKGAVTGVKDQAQCGSCWAFSTTGAIEGVNFISTGKLVSLSEQELVACDATNYGCEGGDMDYAFTWVIQNGGIDTEKDYSYTGVDSTCNTNKEAKKIVSIDGYTDVSPDDSALLCAAGSQPVSVGIDGSAIDFQLYTGGIYDGDCSGNPDDIDHAVLVVGYSAKNGKDYWIVKNSWGTDWGLEGYFYILRNTELPYGVCAINAMASYPTKTESSVQSK</sequence>
<evidence type="ECO:0000313" key="6">
    <source>
        <dbReference type="EMBL" id="ABK26996.1"/>
    </source>
</evidence>
<name>A9P285_PICSI</name>
<dbReference type="PROSITE" id="PS00639">
    <property type="entry name" value="THIOL_PROTEASE_HIS"/>
    <property type="match status" value="1"/>
</dbReference>
<dbReference type="Pfam" id="PF00112">
    <property type="entry name" value="Peptidase_C1"/>
    <property type="match status" value="1"/>
</dbReference>
<dbReference type="CDD" id="cd02248">
    <property type="entry name" value="Peptidase_C1A"/>
    <property type="match status" value="1"/>
</dbReference>
<dbReference type="PRINTS" id="PR00705">
    <property type="entry name" value="PAPAIN"/>
</dbReference>
<keyword evidence="3" id="KW-0732">Signal</keyword>
<evidence type="ECO:0000259" key="4">
    <source>
        <dbReference type="SMART" id="SM00645"/>
    </source>
</evidence>
<dbReference type="InterPro" id="IPR013201">
    <property type="entry name" value="Prot_inhib_I29"/>
</dbReference>
<dbReference type="GO" id="GO:0006508">
    <property type="term" value="P:proteolysis"/>
    <property type="evidence" value="ECO:0007669"/>
    <property type="project" value="InterPro"/>
</dbReference>
<dbReference type="PANTHER" id="PTHR12411">
    <property type="entry name" value="CYSTEINE PROTEASE FAMILY C1-RELATED"/>
    <property type="match status" value="1"/>
</dbReference>
<reference evidence="6" key="1">
    <citation type="journal article" date="2008" name="BMC Genomics">
        <title>A conifer genomics resource of 200,000 spruce (Picea spp.) ESTs and 6,464 high-quality, sequence-finished full-length cDNAs for Sitka spruce (Picea sitchensis).</title>
        <authorList>
            <person name="Ralph S.G."/>
            <person name="Chun H.J."/>
            <person name="Kolosova N."/>
            <person name="Cooper D."/>
            <person name="Oddy C."/>
            <person name="Ritland C.E."/>
            <person name="Kirkpatrick R."/>
            <person name="Moore R."/>
            <person name="Barber S."/>
            <person name="Holt R.A."/>
            <person name="Jones S.J."/>
            <person name="Marra M.A."/>
            <person name="Douglas C.J."/>
            <person name="Ritland K."/>
            <person name="Bohlmann J."/>
        </authorList>
    </citation>
    <scope>NUCLEOTIDE SEQUENCE</scope>
    <source>
        <tissue evidence="6">Green portion of the leader tissue</tissue>
    </source>
</reference>
<feature type="domain" description="Peptidase C1A papain C-terminal" evidence="4">
    <location>
        <begin position="142"/>
        <end position="358"/>
    </location>
</feature>
<dbReference type="PROSITE" id="PS00139">
    <property type="entry name" value="THIOL_PROTEASE_CYS"/>
    <property type="match status" value="1"/>
</dbReference>
<feature type="chain" id="PRO_5018792922" description="Cysteine proteinase" evidence="3">
    <location>
        <begin position="21"/>
        <end position="367"/>
    </location>
</feature>
<dbReference type="AlphaFoldDB" id="A9P285"/>
<evidence type="ECO:0000256" key="3">
    <source>
        <dbReference type="SAM" id="SignalP"/>
    </source>
</evidence>
<dbReference type="InterPro" id="IPR000668">
    <property type="entry name" value="Peptidase_C1A_C"/>
</dbReference>
<dbReference type="SMART" id="SM00848">
    <property type="entry name" value="Inhibitor_I29"/>
    <property type="match status" value="1"/>
</dbReference>
<dbReference type="SUPFAM" id="SSF54001">
    <property type="entry name" value="Cysteine proteinases"/>
    <property type="match status" value="1"/>
</dbReference>
<accession>A9P285</accession>
<dbReference type="InterPro" id="IPR013128">
    <property type="entry name" value="Peptidase_C1A"/>
</dbReference>
<comment type="similarity">
    <text evidence="1">Belongs to the peptidase C1 family.</text>
</comment>
<dbReference type="InterPro" id="IPR039417">
    <property type="entry name" value="Peptidase_C1A_papain-like"/>
</dbReference>
<evidence type="ECO:0008006" key="7">
    <source>
        <dbReference type="Google" id="ProtNLM"/>
    </source>
</evidence>
<dbReference type="SMART" id="SM00645">
    <property type="entry name" value="Pept_C1"/>
    <property type="match status" value="1"/>
</dbReference>
<dbReference type="FunFam" id="3.90.70.10:FF:000177">
    <property type="entry name" value="Cysteine proteinase RD21A"/>
    <property type="match status" value="1"/>
</dbReference>
<dbReference type="InterPro" id="IPR038765">
    <property type="entry name" value="Papain-like_cys_pep_sf"/>
</dbReference>
<evidence type="ECO:0000259" key="5">
    <source>
        <dbReference type="SMART" id="SM00848"/>
    </source>
</evidence>
<dbReference type="EMBL" id="EF087762">
    <property type="protein sequence ID" value="ABK26996.1"/>
    <property type="molecule type" value="mRNA"/>
</dbReference>
<proteinExistence type="evidence at transcript level"/>